<organism evidence="2 3">
    <name type="scientific">Alteromonas genovensis</name>
    <dbReference type="NCBI Taxonomy" id="471225"/>
    <lineage>
        <taxon>Bacteria</taxon>
        <taxon>Pseudomonadati</taxon>
        <taxon>Pseudomonadota</taxon>
        <taxon>Gammaproteobacteria</taxon>
        <taxon>Alteromonadales</taxon>
        <taxon>Alteromonadaceae</taxon>
        <taxon>Alteromonas/Salinimonas group</taxon>
        <taxon>Alteromonas</taxon>
    </lineage>
</organism>
<feature type="domain" description="Polysaccharide pyruvyl transferase" evidence="1">
    <location>
        <begin position="24"/>
        <end position="246"/>
    </location>
</feature>
<dbReference type="EMBL" id="JAAAWO010000001">
    <property type="protein sequence ID" value="NDW14293.1"/>
    <property type="molecule type" value="Genomic_DNA"/>
</dbReference>
<gene>
    <name evidence="2" type="ORF">GTQ48_01925</name>
</gene>
<keyword evidence="3" id="KW-1185">Reference proteome</keyword>
<comment type="caution">
    <text evidence="2">The sequence shown here is derived from an EMBL/GenBank/DDBJ whole genome shotgun (WGS) entry which is preliminary data.</text>
</comment>
<reference evidence="2 3" key="1">
    <citation type="submission" date="2020-01" db="EMBL/GenBank/DDBJ databases">
        <title>Genomes of bacteria type strains.</title>
        <authorList>
            <person name="Chen J."/>
            <person name="Zhu S."/>
            <person name="Yang J."/>
        </authorList>
    </citation>
    <scope>NUCLEOTIDE SEQUENCE [LARGE SCALE GENOMIC DNA]</scope>
    <source>
        <strain evidence="2 3">LMG 24078</strain>
    </source>
</reference>
<evidence type="ECO:0000313" key="3">
    <source>
        <dbReference type="Proteomes" id="UP000471381"/>
    </source>
</evidence>
<protein>
    <recommendedName>
        <fullName evidence="1">Polysaccharide pyruvyl transferase domain-containing protein</fullName>
    </recommendedName>
</protein>
<dbReference type="Pfam" id="PF04230">
    <property type="entry name" value="PS_pyruv_trans"/>
    <property type="match status" value="1"/>
</dbReference>
<name>A0A6N9TAH5_9ALTE</name>
<sequence length="306" mass="34836">MKTLENIFLDNKDKKHIFVQPGGNWGDHLIYFGLECLAKKINLNYETYKINEFFDYAPKPNEVVYIHGGGAFNSWSTDAGFRALRHAINSDAVDVIYGPCTCSQDVDFLEEKFGEIINENRKFTLFARELITYSIFNNLNCLKGSAEVLLDNDTAFHATKGALQALAGEEKYNYSLYGYRSDKEDSGITFSPTPQFLLVDPPEIAKSFAHWVRIHLHAIEIVTNRTHSSIVGSILGKPTTLFDNSYHKNKSIWQYNLEARGVKWIDASEAIEIVEPKGVARLIPKKLNNSWKLNALFRRLRGFPQC</sequence>
<accession>A0A6N9TAH5</accession>
<proteinExistence type="predicted"/>
<dbReference type="Proteomes" id="UP000471381">
    <property type="component" value="Unassembled WGS sequence"/>
</dbReference>
<evidence type="ECO:0000313" key="2">
    <source>
        <dbReference type="EMBL" id="NDW14293.1"/>
    </source>
</evidence>
<dbReference type="AlphaFoldDB" id="A0A6N9TAH5"/>
<evidence type="ECO:0000259" key="1">
    <source>
        <dbReference type="Pfam" id="PF04230"/>
    </source>
</evidence>
<dbReference type="RefSeq" id="WP_163104888.1">
    <property type="nucleotide sequence ID" value="NZ_JAAAWO010000001.1"/>
</dbReference>
<dbReference type="InterPro" id="IPR007345">
    <property type="entry name" value="Polysacch_pyruvyl_Trfase"/>
</dbReference>